<reference evidence="1" key="1">
    <citation type="journal article" date="2014" name="Int. J. Syst. Evol. Microbiol.">
        <title>Complete genome sequence of Corynebacterium casei LMG S-19264T (=DSM 44701T), isolated from a smear-ripened cheese.</title>
        <authorList>
            <consortium name="US DOE Joint Genome Institute (JGI-PGF)"/>
            <person name="Walter F."/>
            <person name="Albersmeier A."/>
            <person name="Kalinowski J."/>
            <person name="Ruckert C."/>
        </authorList>
    </citation>
    <scope>NUCLEOTIDE SEQUENCE</scope>
    <source>
        <strain evidence="1">CGMCC 4.7308</strain>
    </source>
</reference>
<sequence length="56" mass="5869">MTTTQRPSSAAFSEARARRIVKVSGSTIAAARAQVAISSKLGKTVPKAVSKIARVR</sequence>
<proteinExistence type="predicted"/>
<keyword evidence="2" id="KW-1185">Reference proteome</keyword>
<gene>
    <name evidence="1" type="ORF">GCM10011594_32390</name>
</gene>
<dbReference type="AlphaFoldDB" id="A0A917T503"/>
<dbReference type="RefSeq" id="WP_188943291.1">
    <property type="nucleotide sequence ID" value="NZ_BMNA01000007.1"/>
</dbReference>
<name>A0A917T503_9ACTN</name>
<organism evidence="1 2">
    <name type="scientific">Nakamurella endophytica</name>
    <dbReference type="NCBI Taxonomy" id="1748367"/>
    <lineage>
        <taxon>Bacteria</taxon>
        <taxon>Bacillati</taxon>
        <taxon>Actinomycetota</taxon>
        <taxon>Actinomycetes</taxon>
        <taxon>Nakamurellales</taxon>
        <taxon>Nakamurellaceae</taxon>
        <taxon>Nakamurella</taxon>
    </lineage>
</organism>
<evidence type="ECO:0000313" key="1">
    <source>
        <dbReference type="EMBL" id="GGM09994.1"/>
    </source>
</evidence>
<dbReference type="Proteomes" id="UP000655208">
    <property type="component" value="Unassembled WGS sequence"/>
</dbReference>
<protein>
    <submittedName>
        <fullName evidence="1">Uncharacterized protein</fullName>
    </submittedName>
</protein>
<dbReference type="EMBL" id="BMNA01000007">
    <property type="protein sequence ID" value="GGM09994.1"/>
    <property type="molecule type" value="Genomic_DNA"/>
</dbReference>
<accession>A0A917T503</accession>
<evidence type="ECO:0000313" key="2">
    <source>
        <dbReference type="Proteomes" id="UP000655208"/>
    </source>
</evidence>
<reference evidence="1" key="2">
    <citation type="submission" date="2020-09" db="EMBL/GenBank/DDBJ databases">
        <authorList>
            <person name="Sun Q."/>
            <person name="Zhou Y."/>
        </authorList>
    </citation>
    <scope>NUCLEOTIDE SEQUENCE</scope>
    <source>
        <strain evidence="1">CGMCC 4.7308</strain>
    </source>
</reference>
<comment type="caution">
    <text evidence="1">The sequence shown here is derived from an EMBL/GenBank/DDBJ whole genome shotgun (WGS) entry which is preliminary data.</text>
</comment>